<dbReference type="EMBL" id="LLXZ01000102">
    <property type="protein sequence ID" value="KRR07272.1"/>
    <property type="molecule type" value="Genomic_DNA"/>
</dbReference>
<dbReference type="AlphaFoldDB" id="A0A0R3LHL7"/>
<evidence type="ECO:0000313" key="2">
    <source>
        <dbReference type="Proteomes" id="UP000050863"/>
    </source>
</evidence>
<accession>A0A0R3LHL7</accession>
<comment type="caution">
    <text evidence="1">The sequence shown here is derived from an EMBL/GenBank/DDBJ whole genome shotgun (WGS) entry which is preliminary data.</text>
</comment>
<dbReference type="Proteomes" id="UP000050863">
    <property type="component" value="Unassembled WGS sequence"/>
</dbReference>
<proteinExistence type="predicted"/>
<dbReference type="STRING" id="280332.CQ12_00295"/>
<protein>
    <submittedName>
        <fullName evidence="1">Uncharacterized protein</fullName>
    </submittedName>
</protein>
<reference evidence="1 2" key="1">
    <citation type="submission" date="2014-03" db="EMBL/GenBank/DDBJ databases">
        <title>Bradyrhizobium valentinum sp. nov., isolated from effective nodules of Lupinus mariae-josephae, a lupine endemic of basic-lime soils in Eastern Spain.</title>
        <authorList>
            <person name="Duran D."/>
            <person name="Rey L."/>
            <person name="Navarro A."/>
            <person name="Busquets A."/>
            <person name="Imperial J."/>
            <person name="Ruiz-Argueso T."/>
        </authorList>
    </citation>
    <scope>NUCLEOTIDE SEQUENCE [LARGE SCALE GENOMIC DNA]</scope>
    <source>
        <strain evidence="1 2">PAC68</strain>
    </source>
</reference>
<name>A0A0R3LHL7_9BRAD</name>
<gene>
    <name evidence="1" type="ORF">CQ12_00295</name>
</gene>
<evidence type="ECO:0000313" key="1">
    <source>
        <dbReference type="EMBL" id="KRR07272.1"/>
    </source>
</evidence>
<keyword evidence="2" id="KW-1185">Reference proteome</keyword>
<organism evidence="1 2">
    <name type="scientific">Bradyrhizobium jicamae</name>
    <dbReference type="NCBI Taxonomy" id="280332"/>
    <lineage>
        <taxon>Bacteria</taxon>
        <taxon>Pseudomonadati</taxon>
        <taxon>Pseudomonadota</taxon>
        <taxon>Alphaproteobacteria</taxon>
        <taxon>Hyphomicrobiales</taxon>
        <taxon>Nitrobacteraceae</taxon>
        <taxon>Bradyrhizobium</taxon>
    </lineage>
</organism>
<sequence>MKGLVWLIHSGLAMRKIVQGIVTFLAIAVASPAFGQGSVRYELLPEPDVKSNTSYRTASAYVVDKKENQFFVCSARYNYRDLTANNGSCVKLDPTIGRPSLNETYVARAVTGSAMVNPFLPVIWFIDPGSGDVQFCAIRHAGLCVKISLP</sequence>